<dbReference type="Proteomes" id="UP001237642">
    <property type="component" value="Unassembled WGS sequence"/>
</dbReference>
<protein>
    <recommendedName>
        <fullName evidence="5">BED-type domain-containing protein</fullName>
    </recommendedName>
</protein>
<keyword evidence="2" id="KW-0472">Membrane</keyword>
<dbReference type="PANTHER" id="PTHR34396:SF24">
    <property type="entry name" value="BED-TYPE DOMAIN-CONTAINING PROTEIN"/>
    <property type="match status" value="1"/>
</dbReference>
<dbReference type="EMBL" id="JAUIZM010000011">
    <property type="protein sequence ID" value="KAK1354068.1"/>
    <property type="molecule type" value="Genomic_DNA"/>
</dbReference>
<feature type="region of interest" description="Disordered" evidence="1">
    <location>
        <begin position="67"/>
        <end position="95"/>
    </location>
</feature>
<keyword evidence="2" id="KW-1133">Transmembrane helix</keyword>
<dbReference type="SMART" id="SM00614">
    <property type="entry name" value="ZnF_BED"/>
    <property type="match status" value="1"/>
</dbReference>
<proteinExistence type="predicted"/>
<gene>
    <name evidence="3" type="ORF">POM88_047324</name>
</gene>
<comment type="caution">
    <text evidence="3">The sequence shown here is derived from an EMBL/GenBank/DDBJ whole genome shotgun (WGS) entry which is preliminary data.</text>
</comment>
<evidence type="ECO:0000313" key="4">
    <source>
        <dbReference type="Proteomes" id="UP001237642"/>
    </source>
</evidence>
<organism evidence="3 4">
    <name type="scientific">Heracleum sosnowskyi</name>
    <dbReference type="NCBI Taxonomy" id="360622"/>
    <lineage>
        <taxon>Eukaryota</taxon>
        <taxon>Viridiplantae</taxon>
        <taxon>Streptophyta</taxon>
        <taxon>Embryophyta</taxon>
        <taxon>Tracheophyta</taxon>
        <taxon>Spermatophyta</taxon>
        <taxon>Magnoliopsida</taxon>
        <taxon>eudicotyledons</taxon>
        <taxon>Gunneridae</taxon>
        <taxon>Pentapetalae</taxon>
        <taxon>asterids</taxon>
        <taxon>campanulids</taxon>
        <taxon>Apiales</taxon>
        <taxon>Apiaceae</taxon>
        <taxon>Apioideae</taxon>
        <taxon>apioid superclade</taxon>
        <taxon>Tordylieae</taxon>
        <taxon>Tordyliinae</taxon>
        <taxon>Heracleum</taxon>
    </lineage>
</organism>
<evidence type="ECO:0008006" key="5">
    <source>
        <dbReference type="Google" id="ProtNLM"/>
    </source>
</evidence>
<dbReference type="SUPFAM" id="SSF57667">
    <property type="entry name" value="beta-beta-alpha zinc fingers"/>
    <property type="match status" value="1"/>
</dbReference>
<keyword evidence="2" id="KW-0812">Transmembrane</keyword>
<accession>A0AAD8GT57</accession>
<keyword evidence="4" id="KW-1185">Reference proteome</keyword>
<name>A0AAD8GT57_9APIA</name>
<feature type="compositionally biased region" description="Polar residues" evidence="1">
    <location>
        <begin position="280"/>
        <end position="290"/>
    </location>
</feature>
<dbReference type="Gene3D" id="3.20.20.80">
    <property type="entry name" value="Glycosidases"/>
    <property type="match status" value="1"/>
</dbReference>
<dbReference type="AlphaFoldDB" id="A0AAD8GT57"/>
<dbReference type="InterPro" id="IPR053031">
    <property type="entry name" value="Cuticle_assoc_protein"/>
</dbReference>
<dbReference type="InterPro" id="IPR036236">
    <property type="entry name" value="Znf_C2H2_sf"/>
</dbReference>
<dbReference type="GO" id="GO:0006357">
    <property type="term" value="P:regulation of transcription by RNA polymerase II"/>
    <property type="evidence" value="ECO:0007669"/>
    <property type="project" value="TreeGrafter"/>
</dbReference>
<dbReference type="InterPro" id="IPR017853">
    <property type="entry name" value="GH"/>
</dbReference>
<dbReference type="GO" id="GO:1990837">
    <property type="term" value="F:sequence-specific double-stranded DNA binding"/>
    <property type="evidence" value="ECO:0007669"/>
    <property type="project" value="TreeGrafter"/>
</dbReference>
<feature type="region of interest" description="Disordered" evidence="1">
    <location>
        <begin position="275"/>
        <end position="296"/>
    </location>
</feature>
<reference evidence="3" key="2">
    <citation type="submission" date="2023-05" db="EMBL/GenBank/DDBJ databases">
        <authorList>
            <person name="Schelkunov M.I."/>
        </authorList>
    </citation>
    <scope>NUCLEOTIDE SEQUENCE</scope>
    <source>
        <strain evidence="3">Hsosn_3</strain>
        <tissue evidence="3">Leaf</tissue>
    </source>
</reference>
<sequence length="406" mass="44994">MRDDGALVFACFIVFVVYFCSTPRSFTLVLFGEEVEYMIKYFFHAQRIFNGCIAGGAAAVYESLSEDEADNRENENGNDEVPTTEGSVKPAKKGSKRKRSIAWETFSFTTSAENEVKCKKCSYTIAYNSSFGTGNMLKHQKLCETSSDVRQMIISKSQGTMMVHNGAFDPKVFRDMITDAVIENEYGPVEYELGGPGEAYTKWAAQMVVGLDTGVPWIMCKQDDAPDPIPILKSSYNPHDGISRFRQQIILEVLKSRGVKLNARSRWIRNASGGEGVWGTQKQQSASSTCHGGHQGDARFMEVDGRIREIGGEVGDILIKSRDLRAQQIGDKGGLNGKQVIDEVVDKDKDSDTEKVVIDPKRKRMEDIVFGENNGLDIMQINEKYQKDGSTNLLLAGPGVQARQAS</sequence>
<dbReference type="PANTHER" id="PTHR34396">
    <property type="entry name" value="OS03G0264950 PROTEIN-RELATED"/>
    <property type="match status" value="1"/>
</dbReference>
<dbReference type="GO" id="GO:0005634">
    <property type="term" value="C:nucleus"/>
    <property type="evidence" value="ECO:0007669"/>
    <property type="project" value="TreeGrafter"/>
</dbReference>
<reference evidence="3" key="1">
    <citation type="submission" date="2023-02" db="EMBL/GenBank/DDBJ databases">
        <title>Genome of toxic invasive species Heracleum sosnowskyi carries increased number of genes despite the absence of recent whole-genome duplications.</title>
        <authorList>
            <person name="Schelkunov M."/>
            <person name="Shtratnikova V."/>
            <person name="Makarenko M."/>
            <person name="Klepikova A."/>
            <person name="Omelchenko D."/>
            <person name="Novikova G."/>
            <person name="Obukhova E."/>
            <person name="Bogdanov V."/>
            <person name="Penin A."/>
            <person name="Logacheva M."/>
        </authorList>
    </citation>
    <scope>NUCLEOTIDE SEQUENCE</scope>
    <source>
        <strain evidence="3">Hsosn_3</strain>
        <tissue evidence="3">Leaf</tissue>
    </source>
</reference>
<feature type="transmembrane region" description="Helical" evidence="2">
    <location>
        <begin position="6"/>
        <end position="31"/>
    </location>
</feature>
<evidence type="ECO:0000256" key="2">
    <source>
        <dbReference type="SAM" id="Phobius"/>
    </source>
</evidence>
<evidence type="ECO:0000256" key="1">
    <source>
        <dbReference type="SAM" id="MobiDB-lite"/>
    </source>
</evidence>
<evidence type="ECO:0000313" key="3">
    <source>
        <dbReference type="EMBL" id="KAK1354068.1"/>
    </source>
</evidence>
<dbReference type="SUPFAM" id="SSF51445">
    <property type="entry name" value="(Trans)glycosidases"/>
    <property type="match status" value="1"/>
</dbReference>